<gene>
    <name evidence="4" type="ORF">GWK63_08075</name>
</gene>
<dbReference type="PROSITE" id="PS50949">
    <property type="entry name" value="HTH_GNTR"/>
    <property type="match status" value="1"/>
</dbReference>
<evidence type="ECO:0000256" key="3">
    <source>
        <dbReference type="ARBA" id="ARBA00023163"/>
    </source>
</evidence>
<dbReference type="KEGG" id="kre:GWK63_08075"/>
<sequence length="223" mass="25242">MGVLPKDNEALPRLIGESLIDIIAESIICLEFEPGTQLIEEEFCNRFNISRAPVREALHVLCSEGLLERKPRRGVFVPFLSIERLDEICACRVPLEGLAAASVARTATSAIIAQLEACLNDMKRGIRRGNTEDAFVANVRLTTSIHMNCQNSTLQKILTTLDRQALRYRFFCYNKRSDFIKKSLNSNALIVQAIREKNETDASMLTQELVQDSWKMIRNIIKD</sequence>
<evidence type="ECO:0000256" key="1">
    <source>
        <dbReference type="ARBA" id="ARBA00023015"/>
    </source>
</evidence>
<dbReference type="RefSeq" id="WP_050800690.1">
    <property type="nucleotide sequence ID" value="NZ_CALMTF010000093.1"/>
</dbReference>
<dbReference type="InterPro" id="IPR000524">
    <property type="entry name" value="Tscrpt_reg_HTH_GntR"/>
</dbReference>
<dbReference type="PANTHER" id="PTHR43537">
    <property type="entry name" value="TRANSCRIPTIONAL REGULATOR, GNTR FAMILY"/>
    <property type="match status" value="1"/>
</dbReference>
<dbReference type="SMART" id="SM00895">
    <property type="entry name" value="FCD"/>
    <property type="match status" value="1"/>
</dbReference>
<dbReference type="SUPFAM" id="SSF48008">
    <property type="entry name" value="GntR ligand-binding domain-like"/>
    <property type="match status" value="1"/>
</dbReference>
<dbReference type="Pfam" id="PF00392">
    <property type="entry name" value="GntR"/>
    <property type="match status" value="1"/>
</dbReference>
<dbReference type="EMBL" id="CP050139">
    <property type="protein sequence ID" value="QIP35423.1"/>
    <property type="molecule type" value="Genomic_DNA"/>
</dbReference>
<keyword evidence="5" id="KW-1185">Reference proteome</keyword>
<keyword evidence="3" id="KW-0804">Transcription</keyword>
<dbReference type="InterPro" id="IPR036390">
    <property type="entry name" value="WH_DNA-bd_sf"/>
</dbReference>
<dbReference type="InterPro" id="IPR008920">
    <property type="entry name" value="TF_FadR/GntR_C"/>
</dbReference>
<evidence type="ECO:0000313" key="4">
    <source>
        <dbReference type="EMBL" id="QIP35423.1"/>
    </source>
</evidence>
<proteinExistence type="predicted"/>
<evidence type="ECO:0000256" key="2">
    <source>
        <dbReference type="ARBA" id="ARBA00023125"/>
    </source>
</evidence>
<protein>
    <submittedName>
        <fullName evidence="4">GntR family transcriptional regulator</fullName>
    </submittedName>
</protein>
<organism evidence="4 5">
    <name type="scientific">Komagataeibacter rhaeticus</name>
    <dbReference type="NCBI Taxonomy" id="215221"/>
    <lineage>
        <taxon>Bacteria</taxon>
        <taxon>Pseudomonadati</taxon>
        <taxon>Pseudomonadota</taxon>
        <taxon>Alphaproteobacteria</taxon>
        <taxon>Acetobacterales</taxon>
        <taxon>Acetobacteraceae</taxon>
        <taxon>Komagataeibacter</taxon>
    </lineage>
</organism>
<dbReference type="CDD" id="cd07377">
    <property type="entry name" value="WHTH_GntR"/>
    <property type="match status" value="1"/>
</dbReference>
<dbReference type="AlphaFoldDB" id="A0A181CAS3"/>
<dbReference type="InterPro" id="IPR036388">
    <property type="entry name" value="WH-like_DNA-bd_sf"/>
</dbReference>
<dbReference type="GO" id="GO:0003677">
    <property type="term" value="F:DNA binding"/>
    <property type="evidence" value="ECO:0007669"/>
    <property type="project" value="UniProtKB-KW"/>
</dbReference>
<dbReference type="SUPFAM" id="SSF46785">
    <property type="entry name" value="Winged helix' DNA-binding domain"/>
    <property type="match status" value="1"/>
</dbReference>
<dbReference type="Pfam" id="PF07729">
    <property type="entry name" value="FCD"/>
    <property type="match status" value="1"/>
</dbReference>
<accession>A0A181CAS3</accession>
<keyword evidence="2" id="KW-0238">DNA-binding</keyword>
<evidence type="ECO:0000313" key="5">
    <source>
        <dbReference type="Proteomes" id="UP000502533"/>
    </source>
</evidence>
<dbReference type="GeneID" id="85022108"/>
<dbReference type="GO" id="GO:0003700">
    <property type="term" value="F:DNA-binding transcription factor activity"/>
    <property type="evidence" value="ECO:0007669"/>
    <property type="project" value="InterPro"/>
</dbReference>
<keyword evidence="1" id="KW-0805">Transcription regulation</keyword>
<dbReference type="Proteomes" id="UP000502533">
    <property type="component" value="Chromosome"/>
</dbReference>
<dbReference type="SMART" id="SM00345">
    <property type="entry name" value="HTH_GNTR"/>
    <property type="match status" value="1"/>
</dbReference>
<dbReference type="Gene3D" id="1.20.120.530">
    <property type="entry name" value="GntR ligand-binding domain-like"/>
    <property type="match status" value="1"/>
</dbReference>
<reference evidence="4 5" key="1">
    <citation type="submission" date="2020-03" db="EMBL/GenBank/DDBJ databases">
        <title>Isolation of cellulose-producing strains, genome characterization and application of the synthesized cellulose films as an economical and sustainable material for piezoelectric sensor construction.</title>
        <authorList>
            <person name="Mangayil R.K."/>
        </authorList>
    </citation>
    <scope>NUCLEOTIDE SEQUENCE [LARGE SCALE GENOMIC DNA]</scope>
    <source>
        <strain evidence="4 5">ENS 9a1a</strain>
    </source>
</reference>
<dbReference type="InterPro" id="IPR011711">
    <property type="entry name" value="GntR_C"/>
</dbReference>
<name>A0A181CAS3_9PROT</name>
<dbReference type="Gene3D" id="1.10.10.10">
    <property type="entry name" value="Winged helix-like DNA-binding domain superfamily/Winged helix DNA-binding domain"/>
    <property type="match status" value="1"/>
</dbReference>
<dbReference type="PANTHER" id="PTHR43537:SF24">
    <property type="entry name" value="GLUCONATE OPERON TRANSCRIPTIONAL REPRESSOR"/>
    <property type="match status" value="1"/>
</dbReference>